<gene>
    <name evidence="2" type="ORF">CAEBREN_16959</name>
</gene>
<feature type="region of interest" description="Disordered" evidence="1">
    <location>
        <begin position="1"/>
        <end position="40"/>
    </location>
</feature>
<keyword evidence="3" id="KW-1185">Reference proteome</keyword>
<evidence type="ECO:0000313" key="2">
    <source>
        <dbReference type="EMBL" id="EGT57952.1"/>
    </source>
</evidence>
<evidence type="ECO:0000313" key="3">
    <source>
        <dbReference type="Proteomes" id="UP000008068"/>
    </source>
</evidence>
<evidence type="ECO:0000256" key="1">
    <source>
        <dbReference type="SAM" id="MobiDB-lite"/>
    </source>
</evidence>
<dbReference type="AlphaFoldDB" id="G0MGN8"/>
<dbReference type="HOGENOM" id="CLU_2833509_0_0_1"/>
<dbReference type="EMBL" id="GL379794">
    <property type="protein sequence ID" value="EGT57952.1"/>
    <property type="molecule type" value="Genomic_DNA"/>
</dbReference>
<protein>
    <submittedName>
        <fullName evidence="2">Uncharacterized protein</fullName>
    </submittedName>
</protein>
<name>G0MGN8_CAEBE</name>
<proteinExistence type="predicted"/>
<feature type="compositionally biased region" description="Basic and acidic residues" evidence="1">
    <location>
        <begin position="7"/>
        <end position="23"/>
    </location>
</feature>
<accession>G0MGN8</accession>
<dbReference type="InParanoid" id="G0MGN8"/>
<dbReference type="Proteomes" id="UP000008068">
    <property type="component" value="Unassembled WGS sequence"/>
</dbReference>
<reference evidence="3" key="1">
    <citation type="submission" date="2011-07" db="EMBL/GenBank/DDBJ databases">
        <authorList>
            <consortium name="Caenorhabditis brenneri Sequencing and Analysis Consortium"/>
            <person name="Wilson R.K."/>
        </authorList>
    </citation>
    <scope>NUCLEOTIDE SEQUENCE [LARGE SCALE GENOMIC DNA]</scope>
    <source>
        <strain evidence="3">PB2801</strain>
    </source>
</reference>
<dbReference type="OMA" id="QLCKESA"/>
<dbReference type="eggNOG" id="ENOG502TISJ">
    <property type="taxonomic scope" value="Eukaryota"/>
</dbReference>
<organism evidence="3">
    <name type="scientific">Caenorhabditis brenneri</name>
    <name type="common">Nematode worm</name>
    <dbReference type="NCBI Taxonomy" id="135651"/>
    <lineage>
        <taxon>Eukaryota</taxon>
        <taxon>Metazoa</taxon>
        <taxon>Ecdysozoa</taxon>
        <taxon>Nematoda</taxon>
        <taxon>Chromadorea</taxon>
        <taxon>Rhabditida</taxon>
        <taxon>Rhabditina</taxon>
        <taxon>Rhabditomorpha</taxon>
        <taxon>Rhabditoidea</taxon>
        <taxon>Rhabditidae</taxon>
        <taxon>Peloderinae</taxon>
        <taxon>Caenorhabditis</taxon>
    </lineage>
</organism>
<sequence>MQLLEQLCRDQNDDQKNEESQKEDYEEPPPRPPTRRCMFYREDTDVVKVLRSKQI</sequence>